<dbReference type="PATRIC" id="fig|1321819.3.peg.1356"/>
<evidence type="ECO:0000313" key="1">
    <source>
        <dbReference type="EMBL" id="ERI85675.1"/>
    </source>
</evidence>
<sequence>MLLYRYTVFLIYRLMQAREKREKRTQRNGMMYFRNLPAYINKEVNCEVGLTMRSAAKQRQIETWLRKIQYKLNCFTAQR</sequence>
<evidence type="ECO:0000313" key="2">
    <source>
        <dbReference type="Proteomes" id="UP000016496"/>
    </source>
</evidence>
<comment type="caution">
    <text evidence="1">The sequence shown here is derived from an EMBL/GenBank/DDBJ whole genome shotgun (WGS) entry which is preliminary data.</text>
</comment>
<organism evidence="1 2">
    <name type="scientific">Bacteroides pyogenes F0041</name>
    <dbReference type="NCBI Taxonomy" id="1321819"/>
    <lineage>
        <taxon>Bacteria</taxon>
        <taxon>Pseudomonadati</taxon>
        <taxon>Bacteroidota</taxon>
        <taxon>Bacteroidia</taxon>
        <taxon>Bacteroidales</taxon>
        <taxon>Bacteroidaceae</taxon>
        <taxon>Bacteroides</taxon>
    </lineage>
</organism>
<proteinExistence type="predicted"/>
<dbReference type="Proteomes" id="UP000016496">
    <property type="component" value="Unassembled WGS sequence"/>
</dbReference>
<reference evidence="1 2" key="1">
    <citation type="submission" date="2013-08" db="EMBL/GenBank/DDBJ databases">
        <authorList>
            <person name="Weinstock G."/>
            <person name="Sodergren E."/>
            <person name="Wylie T."/>
            <person name="Fulton L."/>
            <person name="Fulton R."/>
            <person name="Fronick C."/>
            <person name="O'Laughlin M."/>
            <person name="Godfrey J."/>
            <person name="Miner T."/>
            <person name="Herter B."/>
            <person name="Appelbaum E."/>
            <person name="Cordes M."/>
            <person name="Lek S."/>
            <person name="Wollam A."/>
            <person name="Pepin K.H."/>
            <person name="Palsikar V.B."/>
            <person name="Mitreva M."/>
            <person name="Wilson R.K."/>
        </authorList>
    </citation>
    <scope>NUCLEOTIDE SEQUENCE [LARGE SCALE GENOMIC DNA]</scope>
    <source>
        <strain evidence="1 2">F0041</strain>
    </source>
</reference>
<dbReference type="EMBL" id="AWSV01000081">
    <property type="protein sequence ID" value="ERI85675.1"/>
    <property type="molecule type" value="Genomic_DNA"/>
</dbReference>
<protein>
    <submittedName>
        <fullName evidence="1">Uncharacterized protein</fullName>
    </submittedName>
</protein>
<accession>U2CMB7</accession>
<dbReference type="AlphaFoldDB" id="U2CMB7"/>
<dbReference type="HOGENOM" id="CLU_2598781_0_0_10"/>
<gene>
    <name evidence="1" type="ORF">HMPREF1981_01474</name>
</gene>
<name>U2CMB7_9BACE</name>